<evidence type="ECO:0000313" key="5">
    <source>
        <dbReference type="EMBL" id="MBE9391098.1"/>
    </source>
</evidence>
<dbReference type="Gene3D" id="6.20.340.10">
    <property type="match status" value="1"/>
</dbReference>
<keyword evidence="2 4" id="KW-0689">Ribosomal protein</keyword>
<dbReference type="Pfam" id="PF01199">
    <property type="entry name" value="Ribosomal_L34e"/>
    <property type="match status" value="1"/>
</dbReference>
<dbReference type="InterPro" id="IPR008195">
    <property type="entry name" value="Ribosomal_eL34"/>
</dbReference>
<dbReference type="EMBL" id="JADEZV010000002">
    <property type="protein sequence ID" value="MBE9391098.1"/>
    <property type="molecule type" value="Genomic_DNA"/>
</dbReference>
<organism evidence="5 6">
    <name type="scientific">Fervidicoccus fontis</name>
    <dbReference type="NCBI Taxonomy" id="683846"/>
    <lineage>
        <taxon>Archaea</taxon>
        <taxon>Thermoproteota</taxon>
        <taxon>Thermoprotei</taxon>
        <taxon>Fervidicoccales</taxon>
        <taxon>Fervidicoccaceae</taxon>
        <taxon>Fervidicoccus</taxon>
    </lineage>
</organism>
<dbReference type="GO" id="GO:0005840">
    <property type="term" value="C:ribosome"/>
    <property type="evidence" value="ECO:0007669"/>
    <property type="project" value="UniProtKB-KW"/>
</dbReference>
<evidence type="ECO:0000256" key="4">
    <source>
        <dbReference type="HAMAP-Rule" id="MF_00349"/>
    </source>
</evidence>
<name>A0A843A719_9CREN</name>
<keyword evidence="3 4" id="KW-0687">Ribonucleoprotein</keyword>
<gene>
    <name evidence="4" type="primary">rpl34e</name>
    <name evidence="5" type="ORF">IOK49_03270</name>
</gene>
<dbReference type="AlphaFoldDB" id="A0A843A719"/>
<protein>
    <recommendedName>
        <fullName evidence="4">Large ribosomal subunit protein eL34</fullName>
    </recommendedName>
</protein>
<dbReference type="GO" id="GO:0003735">
    <property type="term" value="F:structural constituent of ribosome"/>
    <property type="evidence" value="ECO:0007669"/>
    <property type="project" value="InterPro"/>
</dbReference>
<dbReference type="Proteomes" id="UP000652307">
    <property type="component" value="Unassembled WGS sequence"/>
</dbReference>
<dbReference type="RefSeq" id="WP_193803567.1">
    <property type="nucleotide sequence ID" value="NZ_JADEZV010000002.1"/>
</dbReference>
<dbReference type="GO" id="GO:1990904">
    <property type="term" value="C:ribonucleoprotein complex"/>
    <property type="evidence" value="ECO:0007669"/>
    <property type="project" value="UniProtKB-KW"/>
</dbReference>
<dbReference type="InterPro" id="IPR038562">
    <property type="entry name" value="Ribosomal_eL34_C_sf"/>
</dbReference>
<dbReference type="PRINTS" id="PR01250">
    <property type="entry name" value="RIBOSOMALL34"/>
</dbReference>
<evidence type="ECO:0000313" key="6">
    <source>
        <dbReference type="Proteomes" id="UP000652307"/>
    </source>
</evidence>
<dbReference type="GO" id="GO:0006412">
    <property type="term" value="P:translation"/>
    <property type="evidence" value="ECO:0007669"/>
    <property type="project" value="UniProtKB-UniRule"/>
</dbReference>
<evidence type="ECO:0000256" key="1">
    <source>
        <dbReference type="ARBA" id="ARBA00009875"/>
    </source>
</evidence>
<dbReference type="HAMAP" id="MF_00349">
    <property type="entry name" value="Ribosomal_eL34"/>
    <property type="match status" value="1"/>
</dbReference>
<reference evidence="5" key="1">
    <citation type="submission" date="2020-10" db="EMBL/GenBank/DDBJ databases">
        <title>Fervidococcus fontis strain 3639Fd - the first crenarchaeon capable of growth on lipids.</title>
        <authorList>
            <person name="Kochetkova T.V."/>
            <person name="Elcheninov A.G."/>
            <person name="Toschakov S.V."/>
            <person name="Kublanov I.V."/>
        </authorList>
    </citation>
    <scope>NUCLEOTIDE SEQUENCE</scope>
    <source>
        <strain evidence="5">3639Fd</strain>
    </source>
</reference>
<proteinExistence type="inferred from homology"/>
<sequence length="93" mass="10538">MPRPSQRTNSKAKVKIRTPGGINKIHYKERKRSLHRCMYCGRPLGGTPNGSYVEIKRLSKTKKRPNRIFGGMVCPECLAKIIKNEARKLVATS</sequence>
<comment type="similarity">
    <text evidence="1 4">Belongs to the eukaryotic ribosomal protein eL34 family.</text>
</comment>
<evidence type="ECO:0000256" key="3">
    <source>
        <dbReference type="ARBA" id="ARBA00023274"/>
    </source>
</evidence>
<comment type="caution">
    <text evidence="5">The sequence shown here is derived from an EMBL/GenBank/DDBJ whole genome shotgun (WGS) entry which is preliminary data.</text>
</comment>
<accession>A0A843A719</accession>
<evidence type="ECO:0000256" key="2">
    <source>
        <dbReference type="ARBA" id="ARBA00022980"/>
    </source>
</evidence>
<dbReference type="InterPro" id="IPR047868">
    <property type="entry name" value="Ribosomal_L34e_arc-type"/>
</dbReference>
<dbReference type="NCBIfam" id="NF003143">
    <property type="entry name" value="PRK04059.1"/>
    <property type="match status" value="1"/>
</dbReference>